<proteinExistence type="predicted"/>
<dbReference type="SUPFAM" id="SSF140663">
    <property type="entry name" value="TTHA0068-like"/>
    <property type="match status" value="1"/>
</dbReference>
<dbReference type="EMBL" id="JBHUCZ010000001">
    <property type="protein sequence ID" value="MFD1566240.1"/>
    <property type="molecule type" value="Genomic_DNA"/>
</dbReference>
<reference evidence="1 2" key="1">
    <citation type="journal article" date="2019" name="Int. J. Syst. Evol. Microbiol.">
        <title>The Global Catalogue of Microorganisms (GCM) 10K type strain sequencing project: providing services to taxonomists for standard genome sequencing and annotation.</title>
        <authorList>
            <consortium name="The Broad Institute Genomics Platform"/>
            <consortium name="The Broad Institute Genome Sequencing Center for Infectious Disease"/>
            <person name="Wu L."/>
            <person name="Ma J."/>
        </authorList>
    </citation>
    <scope>NUCLEOTIDE SEQUENCE [LARGE SCALE GENOMIC DNA]</scope>
    <source>
        <strain evidence="1 2">CGMCC 1.12859</strain>
    </source>
</reference>
<dbReference type="RefSeq" id="WP_267645510.1">
    <property type="nucleotide sequence ID" value="NZ_JANHGR010000001.1"/>
</dbReference>
<comment type="caution">
    <text evidence="1">The sequence shown here is derived from an EMBL/GenBank/DDBJ whole genome shotgun (WGS) entry which is preliminary data.</text>
</comment>
<name>A0ABD6BNB4_9EURY</name>
<organism evidence="1 2">
    <name type="scientific">Halolamina litorea</name>
    <dbReference type="NCBI Taxonomy" id="1515593"/>
    <lineage>
        <taxon>Archaea</taxon>
        <taxon>Methanobacteriati</taxon>
        <taxon>Methanobacteriota</taxon>
        <taxon>Stenosarchaea group</taxon>
        <taxon>Halobacteria</taxon>
        <taxon>Halobacteriales</taxon>
        <taxon>Haloferacaceae</taxon>
    </lineage>
</organism>
<dbReference type="AlphaFoldDB" id="A0ABD6BNB4"/>
<protein>
    <submittedName>
        <fullName evidence="1">DUF309 domain-containing protein</fullName>
    </submittedName>
</protein>
<sequence length="215" mass="22597">MTDHSAEPTTDDAVRAGVAAHNVGEYDLARGIWAGETPLAAADDQPPLRSGLAAFATAVFDGRRGNWDAALAAAEEARSALADAGSGSVQPADVDIAPVRRWLAAFEADPEFAERSPPPTLIVDGDRPTPGELPLSAASLVATAVATGIGDDAEVLLDAVRFAEAHDQPETTRYGTFIRDYAGAETGQRGIVFQRLSALVERERRKEDDVSGLFG</sequence>
<evidence type="ECO:0000313" key="2">
    <source>
        <dbReference type="Proteomes" id="UP001597139"/>
    </source>
</evidence>
<dbReference type="Proteomes" id="UP001597139">
    <property type="component" value="Unassembled WGS sequence"/>
</dbReference>
<dbReference type="Gene3D" id="1.10.3450.10">
    <property type="entry name" value="TTHA0068-like"/>
    <property type="match status" value="1"/>
</dbReference>
<evidence type="ECO:0000313" key="1">
    <source>
        <dbReference type="EMBL" id="MFD1566240.1"/>
    </source>
</evidence>
<keyword evidence="2" id="KW-1185">Reference proteome</keyword>
<accession>A0ABD6BNB4</accession>
<dbReference type="InterPro" id="IPR023203">
    <property type="entry name" value="TTHA0068_sf"/>
</dbReference>
<gene>
    <name evidence="1" type="ORF">ACFSAU_01940</name>
</gene>